<dbReference type="EMBL" id="BT121008">
    <property type="protein sequence ID" value="ADD37938.1"/>
    <property type="molecule type" value="mRNA"/>
</dbReference>
<dbReference type="GO" id="GO:0045429">
    <property type="term" value="P:positive regulation of nitric oxide biosynthetic process"/>
    <property type="evidence" value="ECO:0007669"/>
    <property type="project" value="TreeGrafter"/>
</dbReference>
<protein>
    <submittedName>
        <fullName evidence="3">NG,NG-dimethylarginine dimethylaminohydrolase 1</fullName>
    </submittedName>
</protein>
<evidence type="ECO:0000313" key="3">
    <source>
        <dbReference type="EMBL" id="ADD37938.1"/>
    </source>
</evidence>
<dbReference type="AlphaFoldDB" id="D3PHA2"/>
<dbReference type="PANTHER" id="PTHR12737:SF9">
    <property type="entry name" value="DIMETHYLARGININASE"/>
    <property type="match status" value="1"/>
</dbReference>
<dbReference type="GO" id="GO:0016403">
    <property type="term" value="F:dimethylargininase activity"/>
    <property type="evidence" value="ECO:0007669"/>
    <property type="project" value="TreeGrafter"/>
</dbReference>
<dbReference type="PANTHER" id="PTHR12737">
    <property type="entry name" value="DIMETHYLARGININE DIMETHYLAMINOHYDROLASE"/>
    <property type="match status" value="1"/>
</dbReference>
<organism evidence="3">
    <name type="scientific">Lepeophtheirus salmonis</name>
    <name type="common">Salmon louse</name>
    <name type="synonym">Caligus salmonis</name>
    <dbReference type="NCBI Taxonomy" id="72036"/>
    <lineage>
        <taxon>Eukaryota</taxon>
        <taxon>Metazoa</taxon>
        <taxon>Ecdysozoa</taxon>
        <taxon>Arthropoda</taxon>
        <taxon>Crustacea</taxon>
        <taxon>Multicrustacea</taxon>
        <taxon>Hexanauplia</taxon>
        <taxon>Copepoda</taxon>
        <taxon>Siphonostomatoida</taxon>
        <taxon>Caligidae</taxon>
        <taxon>Lepeophtheirus</taxon>
    </lineage>
</organism>
<reference evidence="3" key="1">
    <citation type="submission" date="2010-03" db="EMBL/GenBank/DDBJ databases">
        <title>Atlantic Lepeophtheirus salmonis ESTs and full-length cDNAs.</title>
        <authorList>
            <person name="Yasuike M."/>
            <person name="von Schalburg K."/>
            <person name="Cooper G."/>
            <person name="Leong J."/>
            <person name="Nilsen F."/>
            <person name="Jones S.R.M."/>
            <person name="Koop B.F."/>
        </authorList>
    </citation>
    <scope>NUCLEOTIDE SEQUENCE</scope>
    <source>
        <strain evidence="3">Atlantic form</strain>
        <tissue evidence="3">Mixed tissue</tissue>
    </source>
</reference>
<dbReference type="FunFam" id="3.75.10.10:FF:000004">
    <property type="entry name" value="N(G),N(G)-dimethylarginine dimethylaminohydrolase 1"/>
    <property type="match status" value="1"/>
</dbReference>
<dbReference type="GO" id="GO:0006525">
    <property type="term" value="P:arginine metabolic process"/>
    <property type="evidence" value="ECO:0007669"/>
    <property type="project" value="TreeGrafter"/>
</dbReference>
<evidence type="ECO:0000256" key="2">
    <source>
        <dbReference type="ARBA" id="ARBA00022801"/>
    </source>
</evidence>
<keyword evidence="2 3" id="KW-0378">Hydrolase</keyword>
<accession>D3PHA2</accession>
<dbReference type="Gene3D" id="3.75.10.10">
    <property type="entry name" value="L-arginine/glycine Amidinotransferase, Chain A"/>
    <property type="match status" value="1"/>
</dbReference>
<comment type="similarity">
    <text evidence="1">Belongs to the DDAH family.</text>
</comment>
<proteinExistence type="evidence at transcript level"/>
<dbReference type="GO" id="GO:0016597">
    <property type="term" value="F:amino acid binding"/>
    <property type="evidence" value="ECO:0007669"/>
    <property type="project" value="TreeGrafter"/>
</dbReference>
<dbReference type="InterPro" id="IPR033199">
    <property type="entry name" value="DDAH-like"/>
</dbReference>
<dbReference type="SUPFAM" id="SSF55909">
    <property type="entry name" value="Pentein"/>
    <property type="match status" value="1"/>
</dbReference>
<dbReference type="GO" id="GO:0000052">
    <property type="term" value="P:citrulline metabolic process"/>
    <property type="evidence" value="ECO:0007669"/>
    <property type="project" value="TreeGrafter"/>
</dbReference>
<sequence length="266" mass="29321">MYTHAIISRVPHVFAKEKKTDLVSARDEQKSLIDAVRNLGVDVLELPPEECSSNSIYVRDLAIVLNGVALMCRPSRDSSRDVELKTIKSVLRKELDQIIVEMKSPKGLLNGSDVLFTGKEFFVGTTGSTNTEGALAVANTWPEYPCTAIKVDTPEAHLRDFICMGGPDLIMVNNNKESQCLLKRIERESIHKYSVLSLPDTPDCLYINGTLIHSSTLKINEILSTKTNFSRTPICSAHLAPSSTSTSAALSSIVILIKKSKYIQKL</sequence>
<name>D3PHA2_LEPSM</name>
<evidence type="ECO:0000256" key="1">
    <source>
        <dbReference type="ARBA" id="ARBA00008532"/>
    </source>
</evidence>
<gene>
    <name evidence="3" type="primary">DDAH1</name>
</gene>
<dbReference type="OrthoDB" id="10016839at2759"/>